<name>A0A6A5X0E2_9PLEO</name>
<reference evidence="5" key="1">
    <citation type="journal article" date="2020" name="Stud. Mycol.">
        <title>101 Dothideomycetes genomes: a test case for predicting lifestyles and emergence of pathogens.</title>
        <authorList>
            <person name="Haridas S."/>
            <person name="Albert R."/>
            <person name="Binder M."/>
            <person name="Bloem J."/>
            <person name="Labutti K."/>
            <person name="Salamov A."/>
            <person name="Andreopoulos B."/>
            <person name="Baker S."/>
            <person name="Barry K."/>
            <person name="Bills G."/>
            <person name="Bluhm B."/>
            <person name="Cannon C."/>
            <person name="Castanera R."/>
            <person name="Culley D."/>
            <person name="Daum C."/>
            <person name="Ezra D."/>
            <person name="Gonzalez J."/>
            <person name="Henrissat B."/>
            <person name="Kuo A."/>
            <person name="Liang C."/>
            <person name="Lipzen A."/>
            <person name="Lutzoni F."/>
            <person name="Magnuson J."/>
            <person name="Mondo S."/>
            <person name="Nolan M."/>
            <person name="Ohm R."/>
            <person name="Pangilinan J."/>
            <person name="Park H.-J."/>
            <person name="Ramirez L."/>
            <person name="Alfaro M."/>
            <person name="Sun H."/>
            <person name="Tritt A."/>
            <person name="Yoshinaga Y."/>
            <person name="Zwiers L.-H."/>
            <person name="Turgeon B."/>
            <person name="Goodwin S."/>
            <person name="Spatafora J."/>
            <person name="Crous P."/>
            <person name="Grigoriev I."/>
        </authorList>
    </citation>
    <scope>NUCLEOTIDE SEQUENCE</scope>
    <source>
        <strain evidence="5">CBS 123094</strain>
    </source>
</reference>
<dbReference type="PANTHER" id="PTHR48107">
    <property type="entry name" value="NADPH-DEPENDENT ALDEHYDE REDUCTASE-LIKE PROTEIN, CHLOROPLASTIC-RELATED"/>
    <property type="match status" value="1"/>
</dbReference>
<keyword evidence="6" id="KW-1185">Reference proteome</keyword>
<keyword evidence="4" id="KW-0732">Signal</keyword>
<dbReference type="Gene3D" id="3.40.50.720">
    <property type="entry name" value="NAD(P)-binding Rossmann-like Domain"/>
    <property type="match status" value="1"/>
</dbReference>
<dbReference type="Pfam" id="PF13561">
    <property type="entry name" value="adh_short_C2"/>
    <property type="match status" value="1"/>
</dbReference>
<organism evidence="5 6">
    <name type="scientific">Amniculicola lignicola CBS 123094</name>
    <dbReference type="NCBI Taxonomy" id="1392246"/>
    <lineage>
        <taxon>Eukaryota</taxon>
        <taxon>Fungi</taxon>
        <taxon>Dikarya</taxon>
        <taxon>Ascomycota</taxon>
        <taxon>Pezizomycotina</taxon>
        <taxon>Dothideomycetes</taxon>
        <taxon>Pleosporomycetidae</taxon>
        <taxon>Pleosporales</taxon>
        <taxon>Amniculicolaceae</taxon>
        <taxon>Amniculicola</taxon>
    </lineage>
</organism>
<evidence type="ECO:0000256" key="4">
    <source>
        <dbReference type="SAM" id="SignalP"/>
    </source>
</evidence>
<accession>A0A6A5X0E2</accession>
<keyword evidence="3" id="KW-0560">Oxidoreductase</keyword>
<feature type="chain" id="PRO_5025526823" evidence="4">
    <location>
        <begin position="20"/>
        <end position="321"/>
    </location>
</feature>
<gene>
    <name evidence="5" type="ORF">P154DRAFT_180249</name>
</gene>
<dbReference type="SUPFAM" id="SSF51735">
    <property type="entry name" value="NAD(P)-binding Rossmann-fold domains"/>
    <property type="match status" value="1"/>
</dbReference>
<dbReference type="PRINTS" id="PR00080">
    <property type="entry name" value="SDRFAMILY"/>
</dbReference>
<dbReference type="InterPro" id="IPR036291">
    <property type="entry name" value="NAD(P)-bd_dom_sf"/>
</dbReference>
<dbReference type="InterPro" id="IPR002347">
    <property type="entry name" value="SDR_fam"/>
</dbReference>
<evidence type="ECO:0000256" key="3">
    <source>
        <dbReference type="ARBA" id="ARBA00023002"/>
    </source>
</evidence>
<dbReference type="Proteomes" id="UP000799779">
    <property type="component" value="Unassembled WGS sequence"/>
</dbReference>
<dbReference type="EMBL" id="ML977558">
    <property type="protein sequence ID" value="KAF2006988.1"/>
    <property type="molecule type" value="Genomic_DNA"/>
</dbReference>
<evidence type="ECO:0000256" key="1">
    <source>
        <dbReference type="ARBA" id="ARBA00006484"/>
    </source>
</evidence>
<protein>
    <submittedName>
        <fullName evidence="5">Oxidoreductase</fullName>
    </submittedName>
</protein>
<dbReference type="OrthoDB" id="47007at2759"/>
<proteinExistence type="inferred from homology"/>
<keyword evidence="2" id="KW-0521">NADP</keyword>
<comment type="similarity">
    <text evidence="1">Belongs to the short-chain dehydrogenases/reductases (SDR) family.</text>
</comment>
<dbReference type="PANTHER" id="PTHR48107:SF16">
    <property type="entry name" value="NADPH-DEPENDENT ALDEHYDE REDUCTASE 1, CHLOROPLASTIC"/>
    <property type="match status" value="1"/>
</dbReference>
<sequence>MRLQPAFMFLVGSLPIISAQNVTLIDPLTRFGNMTLTIPPQGFPVLQSSFQVPPDCGETSYRGTGRLRGLRTLITGGDSGIGRATVIAFLREGAQVAINYLPIEESDAQDLAESLQSEGLSIERIPGNLLNETFCTHLVHEAARRLGGLDILIGNAGYAGPQFGRNWQPITNHSTAQLERVFRTNIFANFFLTRTAVPLLPRGGSIIFTTSGQAQGPNERMVDYGASKAALSHIIHSFARQLAPRGIRVNGVAPGLTYSPFLATAGFTNEMISTGLRETPPPFGRIEQPAELAPLFVSLADPSGTYISGNVYSATGATSFP</sequence>
<dbReference type="PROSITE" id="PS00061">
    <property type="entry name" value="ADH_SHORT"/>
    <property type="match status" value="1"/>
</dbReference>
<feature type="signal peptide" evidence="4">
    <location>
        <begin position="1"/>
        <end position="19"/>
    </location>
</feature>
<dbReference type="GO" id="GO:0016614">
    <property type="term" value="F:oxidoreductase activity, acting on CH-OH group of donors"/>
    <property type="evidence" value="ECO:0007669"/>
    <property type="project" value="UniProtKB-ARBA"/>
</dbReference>
<dbReference type="AlphaFoldDB" id="A0A6A5X0E2"/>
<evidence type="ECO:0000256" key="2">
    <source>
        <dbReference type="ARBA" id="ARBA00022857"/>
    </source>
</evidence>
<evidence type="ECO:0000313" key="6">
    <source>
        <dbReference type="Proteomes" id="UP000799779"/>
    </source>
</evidence>
<evidence type="ECO:0000313" key="5">
    <source>
        <dbReference type="EMBL" id="KAF2006988.1"/>
    </source>
</evidence>
<dbReference type="InterPro" id="IPR020904">
    <property type="entry name" value="Sc_DH/Rdtase_CS"/>
</dbReference>
<dbReference type="PRINTS" id="PR00081">
    <property type="entry name" value="GDHRDH"/>
</dbReference>